<organism evidence="2 3">
    <name type="scientific">Oculimacula yallundae</name>
    <dbReference type="NCBI Taxonomy" id="86028"/>
    <lineage>
        <taxon>Eukaryota</taxon>
        <taxon>Fungi</taxon>
        <taxon>Dikarya</taxon>
        <taxon>Ascomycota</taxon>
        <taxon>Pezizomycotina</taxon>
        <taxon>Leotiomycetes</taxon>
        <taxon>Helotiales</taxon>
        <taxon>Ploettnerulaceae</taxon>
        <taxon>Oculimacula</taxon>
    </lineage>
</organism>
<feature type="region of interest" description="Disordered" evidence="1">
    <location>
        <begin position="672"/>
        <end position="729"/>
    </location>
</feature>
<evidence type="ECO:0000313" key="2">
    <source>
        <dbReference type="EMBL" id="KAL2063772.1"/>
    </source>
</evidence>
<dbReference type="EMBL" id="JAZHXI010000015">
    <property type="protein sequence ID" value="KAL2063772.1"/>
    <property type="molecule type" value="Genomic_DNA"/>
</dbReference>
<feature type="compositionally biased region" description="Low complexity" evidence="1">
    <location>
        <begin position="620"/>
        <end position="632"/>
    </location>
</feature>
<evidence type="ECO:0000313" key="3">
    <source>
        <dbReference type="Proteomes" id="UP001595075"/>
    </source>
</evidence>
<feature type="compositionally biased region" description="Basic and acidic residues" evidence="1">
    <location>
        <begin position="536"/>
        <end position="548"/>
    </location>
</feature>
<feature type="compositionally biased region" description="Pro residues" evidence="1">
    <location>
        <begin position="416"/>
        <end position="448"/>
    </location>
</feature>
<reference evidence="2 3" key="1">
    <citation type="journal article" date="2024" name="Commun. Biol.">
        <title>Comparative genomic analysis of thermophilic fungi reveals convergent evolutionary adaptations and gene losses.</title>
        <authorList>
            <person name="Steindorff A.S."/>
            <person name="Aguilar-Pontes M.V."/>
            <person name="Robinson A.J."/>
            <person name="Andreopoulos B."/>
            <person name="LaButti K."/>
            <person name="Kuo A."/>
            <person name="Mondo S."/>
            <person name="Riley R."/>
            <person name="Otillar R."/>
            <person name="Haridas S."/>
            <person name="Lipzen A."/>
            <person name="Grimwood J."/>
            <person name="Schmutz J."/>
            <person name="Clum A."/>
            <person name="Reid I.D."/>
            <person name="Moisan M.C."/>
            <person name="Butler G."/>
            <person name="Nguyen T.T.M."/>
            <person name="Dewar K."/>
            <person name="Conant G."/>
            <person name="Drula E."/>
            <person name="Henrissat B."/>
            <person name="Hansel C."/>
            <person name="Singer S."/>
            <person name="Hutchinson M.I."/>
            <person name="de Vries R.P."/>
            <person name="Natvig D.O."/>
            <person name="Powell A.J."/>
            <person name="Tsang A."/>
            <person name="Grigoriev I.V."/>
        </authorList>
    </citation>
    <scope>NUCLEOTIDE SEQUENCE [LARGE SCALE GENOMIC DNA]</scope>
    <source>
        <strain evidence="2 3">CBS 494.80</strain>
    </source>
</reference>
<accession>A0ABR4C1K2</accession>
<feature type="compositionally biased region" description="Polar residues" evidence="1">
    <location>
        <begin position="633"/>
        <end position="649"/>
    </location>
</feature>
<feature type="compositionally biased region" description="Basic and acidic residues" evidence="1">
    <location>
        <begin position="777"/>
        <end position="789"/>
    </location>
</feature>
<evidence type="ECO:0000256" key="1">
    <source>
        <dbReference type="SAM" id="MobiDB-lite"/>
    </source>
</evidence>
<feature type="compositionally biased region" description="Pro residues" evidence="1">
    <location>
        <begin position="329"/>
        <end position="339"/>
    </location>
</feature>
<feature type="region of interest" description="Disordered" evidence="1">
    <location>
        <begin position="324"/>
        <end position="649"/>
    </location>
</feature>
<comment type="caution">
    <text evidence="2">The sequence shown here is derived from an EMBL/GenBank/DDBJ whole genome shotgun (WGS) entry which is preliminary data.</text>
</comment>
<dbReference type="Proteomes" id="UP001595075">
    <property type="component" value="Unassembled WGS sequence"/>
</dbReference>
<feature type="compositionally biased region" description="Acidic residues" evidence="1">
    <location>
        <begin position="389"/>
        <end position="403"/>
    </location>
</feature>
<feature type="compositionally biased region" description="Basic and acidic residues" evidence="1">
    <location>
        <begin position="502"/>
        <end position="528"/>
    </location>
</feature>
<feature type="region of interest" description="Disordered" evidence="1">
    <location>
        <begin position="777"/>
        <end position="804"/>
    </location>
</feature>
<name>A0ABR4C1K2_9HELO</name>
<feature type="compositionally biased region" description="Low complexity" evidence="1">
    <location>
        <begin position="695"/>
        <end position="704"/>
    </location>
</feature>
<proteinExistence type="predicted"/>
<feature type="compositionally biased region" description="Basic residues" evidence="1">
    <location>
        <begin position="457"/>
        <end position="466"/>
    </location>
</feature>
<feature type="compositionally biased region" description="Polar residues" evidence="1">
    <location>
        <begin position="1"/>
        <end position="10"/>
    </location>
</feature>
<feature type="region of interest" description="Disordered" evidence="1">
    <location>
        <begin position="1"/>
        <end position="32"/>
    </location>
</feature>
<feature type="compositionally biased region" description="Polar residues" evidence="1">
    <location>
        <begin position="589"/>
        <end position="603"/>
    </location>
</feature>
<keyword evidence="3" id="KW-1185">Reference proteome</keyword>
<feature type="compositionally biased region" description="Polar residues" evidence="1">
    <location>
        <begin position="549"/>
        <end position="572"/>
    </location>
</feature>
<feature type="compositionally biased region" description="Low complexity" evidence="1">
    <location>
        <begin position="11"/>
        <end position="20"/>
    </location>
</feature>
<gene>
    <name evidence="2" type="ORF">VTL71DRAFT_5577</name>
</gene>
<protein>
    <submittedName>
        <fullName evidence="2">Uncharacterized protein</fullName>
    </submittedName>
</protein>
<feature type="compositionally biased region" description="Basic and acidic residues" evidence="1">
    <location>
        <begin position="576"/>
        <end position="588"/>
    </location>
</feature>
<sequence length="804" mass="91198">MDIAATNNGYSNRSSNVTSSSEEEDHLQIIFEPEDDSYFSLVTSPSSGATTPRQDTMKEVQVPQHPVPSMQAAFAESMHESSTASTPTIPKNRIGNAAARRKELIDQDIDEDTHAARWKQKPGQLHHQLWKLMAQVSFGVYLLINGIAKDDEQVMNILQGHVDEVDGFLETTMEDFDLAQEDIEERLKFLKLPLENILIFDAMLEDRNFRLQIVNGNERIEHVIIRTARAMNDALKDVQQGLDACKEFTIYLAQEQEDSGWLRDRPDMQKVFMAMKGNVEGWYNAYVLLQNKGNDLGEALDQLGSIVAEMDRRAGEISRRTIYNSASPELPPMASPPHSPESKLMRQSMLKDLPSDPDLTPAIRATPPSFQLVQDREQTLQPQTYSEAYSEDEEEEEVEEVAEPEFTLKPTTYTPVPSPLPSPRPPLAPVQAPPSPPPEPQRPPPEVQQPPEVRQRSSLRKRFSLGKKKETPPEIVLEAPPPIDTYWGARQRVISSQPTPRQRQDSAPKERQSSVPKERQDPILRDRQNSVPNTIPRERQGSFPRERQNSVFSERQNSIPRERQNSVFSEKQPSIPRDRQNSILRDRQNSIPGERQTSLTTPPSRGLDSAYCSDFERNSPQTLTQPTPLTQTVSHQSSNSHNTNGSQSNIRHQFARDFIPSPRSDQQFFRPVQASPHSPLQRPWTAGPSNPLHMHTNSSTSNLSSHRDNYHSHTPSQLGNRRGAPSTMGMSVMSDMTMMTEVDGNGEKKKVKKKRSAFGWLKKAFSLSEEEKAAFEEKRRGMEGERREYYQGQNQRWVDGRRVG</sequence>